<evidence type="ECO:0000259" key="1">
    <source>
        <dbReference type="Pfam" id="PF01551"/>
    </source>
</evidence>
<dbReference type="InterPro" id="IPR016047">
    <property type="entry name" value="M23ase_b-sheet_dom"/>
</dbReference>
<dbReference type="SUPFAM" id="SSF51261">
    <property type="entry name" value="Duplicated hybrid motif"/>
    <property type="match status" value="1"/>
</dbReference>
<proteinExistence type="predicted"/>
<dbReference type="GO" id="GO:0004222">
    <property type="term" value="F:metalloendopeptidase activity"/>
    <property type="evidence" value="ECO:0007669"/>
    <property type="project" value="TreeGrafter"/>
</dbReference>
<dbReference type="AlphaFoldDB" id="A0A8J7FRR3"/>
<accession>A0A8J7FRR3</accession>
<dbReference type="Gene3D" id="2.70.70.10">
    <property type="entry name" value="Glucose Permease (Domain IIA)"/>
    <property type="match status" value="1"/>
</dbReference>
<dbReference type="EMBL" id="JADGIK010000001">
    <property type="protein sequence ID" value="MBF0596322.1"/>
    <property type="molecule type" value="Genomic_DNA"/>
</dbReference>
<feature type="domain" description="M23ase beta-sheet core" evidence="1">
    <location>
        <begin position="142"/>
        <end position="179"/>
    </location>
</feature>
<sequence length="564" mass="63605">MKVIKPLYVSLFLTTLAFGQRAEQPNADKYPKTDFINPLEIKNFLAGNFGELRSNHFHSGLDIKTQQKEGLRVLAAGDGYISRINISPTGYGNAIYIDHPNGYTTVYGHLQKFDDVIKEYVRKKQYEQKTFKIELYPEKDELKVTKGQLIALSGNSGGSGGPHLHFEIRDTKTEEPINPFYFGFDIPDTSKPSILGTYIYPIKGKANGATSRITVANGATINAAGQIGFGIKTYDKHNGAENNNGVHQIEVFVNDEPIYTYTASRFSFDETRAINSVCDYSDLMRNNSWVYQAFVKDGNPLRVFSNLQNNGILNVEAGQTYSVKIVSSDYAKNSSTVNFKINGITSTSEHIETPFSNPIYWNKENSFKSEGVEIFFPKGIFYEDFDLSYKKVGTKHHVGDWNFPVHQNFTIALDPSSDIPAAHLEKAIIVRQFQKKGAWKKSFENTVLKNGKLIAKVREFGIFSIEIDYTKPTITPLNIKENSQFTKTNGKINFTISDSQSGIKEYNAYIDGKWILAEYDHKIKRLSIDLNAESIEIGEHQLELNVKDEKNNTSTFTTTFKKVS</sequence>
<dbReference type="Pfam" id="PF01551">
    <property type="entry name" value="Peptidase_M23"/>
    <property type="match status" value="2"/>
</dbReference>
<dbReference type="RefSeq" id="WP_194181846.1">
    <property type="nucleotide sequence ID" value="NZ_JADGIK010000001.1"/>
</dbReference>
<feature type="domain" description="M23ase beta-sheet core" evidence="1">
    <location>
        <begin position="57"/>
        <end position="123"/>
    </location>
</feature>
<protein>
    <submittedName>
        <fullName evidence="2">M23 family metallopeptidase</fullName>
    </submittedName>
</protein>
<evidence type="ECO:0000313" key="3">
    <source>
        <dbReference type="Proteomes" id="UP000608754"/>
    </source>
</evidence>
<keyword evidence="3" id="KW-1185">Reference proteome</keyword>
<dbReference type="PANTHER" id="PTHR21666:SF285">
    <property type="entry name" value="M23 FAMILY METALLOPEPTIDASE"/>
    <property type="match status" value="1"/>
</dbReference>
<comment type="caution">
    <text evidence="2">The sequence shown here is derived from an EMBL/GenBank/DDBJ whole genome shotgun (WGS) entry which is preliminary data.</text>
</comment>
<dbReference type="InterPro" id="IPR011055">
    <property type="entry name" value="Dup_hybrid_motif"/>
</dbReference>
<evidence type="ECO:0000313" key="2">
    <source>
        <dbReference type="EMBL" id="MBF0596322.1"/>
    </source>
</evidence>
<dbReference type="CDD" id="cd12797">
    <property type="entry name" value="M23_peptidase"/>
    <property type="match status" value="1"/>
</dbReference>
<reference evidence="2" key="1">
    <citation type="submission" date="2020-10" db="EMBL/GenBank/DDBJ databases">
        <authorList>
            <person name="Lu T."/>
            <person name="Wang Q."/>
            <person name="Han X."/>
        </authorList>
    </citation>
    <scope>NUCLEOTIDE SEQUENCE</scope>
    <source>
        <strain evidence="2">WQ 117</strain>
    </source>
</reference>
<dbReference type="Proteomes" id="UP000608754">
    <property type="component" value="Unassembled WGS sequence"/>
</dbReference>
<organism evidence="2 3">
    <name type="scientific">Faecalibacter rhinopitheci</name>
    <dbReference type="NCBI Taxonomy" id="2779678"/>
    <lineage>
        <taxon>Bacteria</taxon>
        <taxon>Pseudomonadati</taxon>
        <taxon>Bacteroidota</taxon>
        <taxon>Flavobacteriia</taxon>
        <taxon>Flavobacteriales</taxon>
        <taxon>Weeksellaceae</taxon>
        <taxon>Faecalibacter</taxon>
    </lineage>
</organism>
<dbReference type="PANTHER" id="PTHR21666">
    <property type="entry name" value="PEPTIDASE-RELATED"/>
    <property type="match status" value="1"/>
</dbReference>
<gene>
    <name evidence="2" type="ORF">IM532_02385</name>
</gene>
<dbReference type="InterPro" id="IPR050570">
    <property type="entry name" value="Cell_wall_metabolism_enzyme"/>
</dbReference>
<name>A0A8J7FRR3_9FLAO</name>